<dbReference type="OMA" id="CIIGMGN"/>
<dbReference type="AlphaFoldDB" id="L2GMR2"/>
<organism evidence="5 6">
    <name type="scientific">Vittaforma corneae (strain ATCC 50505)</name>
    <name type="common">Microsporidian parasite</name>
    <name type="synonym">Nosema corneum</name>
    <dbReference type="NCBI Taxonomy" id="993615"/>
    <lineage>
        <taxon>Eukaryota</taxon>
        <taxon>Fungi</taxon>
        <taxon>Fungi incertae sedis</taxon>
        <taxon>Microsporidia</taxon>
        <taxon>Nosematidae</taxon>
        <taxon>Vittaforma</taxon>
    </lineage>
</organism>
<evidence type="ECO:0000313" key="5">
    <source>
        <dbReference type="EMBL" id="ELA41929.1"/>
    </source>
</evidence>
<dbReference type="GeneID" id="19881824"/>
<evidence type="ECO:0000256" key="2">
    <source>
        <dbReference type="ARBA" id="ARBA00022630"/>
    </source>
</evidence>
<comment type="similarity">
    <text evidence="1">Belongs to the class-II pyridine nucleotide-disulfide oxidoreductase family.</text>
</comment>
<name>L2GMR2_VITCO</name>
<reference evidence="6" key="1">
    <citation type="submission" date="2011-05" db="EMBL/GenBank/DDBJ databases">
        <title>The genome sequence of Vittaforma corneae strain ATCC 50505.</title>
        <authorList>
            <consortium name="The Broad Institute Genome Sequencing Platform"/>
            <person name="Cuomo C."/>
            <person name="Didier E."/>
            <person name="Bowers L."/>
            <person name="Young S.K."/>
            <person name="Zeng Q."/>
            <person name="Gargeya S."/>
            <person name="Fitzgerald M."/>
            <person name="Haas B."/>
            <person name="Abouelleil A."/>
            <person name="Alvarado L."/>
            <person name="Arachchi H.M."/>
            <person name="Berlin A."/>
            <person name="Chapman S.B."/>
            <person name="Gearin G."/>
            <person name="Goldberg J."/>
            <person name="Griggs A."/>
            <person name="Gujja S."/>
            <person name="Hansen M."/>
            <person name="Heiman D."/>
            <person name="Howarth C."/>
            <person name="Larimer J."/>
            <person name="Lui A."/>
            <person name="MacDonald P.J.P."/>
            <person name="McCowen C."/>
            <person name="Montmayeur A."/>
            <person name="Murphy C."/>
            <person name="Neiman D."/>
            <person name="Pearson M."/>
            <person name="Priest M."/>
            <person name="Roberts A."/>
            <person name="Saif S."/>
            <person name="Shea T."/>
            <person name="Sisk P."/>
            <person name="Stolte C."/>
            <person name="Sykes S."/>
            <person name="Wortman J."/>
            <person name="Nusbaum C."/>
            <person name="Birren B."/>
        </authorList>
    </citation>
    <scope>NUCLEOTIDE SEQUENCE [LARGE SCALE GENOMIC DNA]</scope>
    <source>
        <strain evidence="6">ATCC 50505</strain>
    </source>
</reference>
<keyword evidence="6" id="KW-1185">Reference proteome</keyword>
<evidence type="ECO:0000259" key="4">
    <source>
        <dbReference type="Pfam" id="PF07992"/>
    </source>
</evidence>
<dbReference type="InterPro" id="IPR023753">
    <property type="entry name" value="FAD/NAD-binding_dom"/>
</dbReference>
<proteinExistence type="inferred from homology"/>
<protein>
    <recommendedName>
        <fullName evidence="4">FAD/NAD(P)-binding domain-containing protein</fullName>
    </recommendedName>
</protein>
<dbReference type="HOGENOM" id="CLU_077212_0_0_1"/>
<dbReference type="VEuPathDB" id="MicrosporidiaDB:VICG_01113"/>
<dbReference type="OrthoDB" id="333024at2759"/>
<dbReference type="Gene3D" id="3.40.50.720">
    <property type="entry name" value="NAD(P)-binding Rossmann-like Domain"/>
    <property type="match status" value="1"/>
</dbReference>
<dbReference type="STRING" id="993615.L2GMR2"/>
<dbReference type="InParanoid" id="L2GMR2"/>
<evidence type="ECO:0000256" key="3">
    <source>
        <dbReference type="ARBA" id="ARBA00023002"/>
    </source>
</evidence>
<dbReference type="RefSeq" id="XP_007604559.1">
    <property type="nucleotide sequence ID" value="XM_007604497.1"/>
</dbReference>
<dbReference type="GO" id="GO:0016491">
    <property type="term" value="F:oxidoreductase activity"/>
    <property type="evidence" value="ECO:0007669"/>
    <property type="project" value="UniProtKB-KW"/>
</dbReference>
<accession>L2GMR2</accession>
<dbReference type="Pfam" id="PF07992">
    <property type="entry name" value="Pyr_redox_2"/>
    <property type="match status" value="1"/>
</dbReference>
<dbReference type="Gene3D" id="3.50.50.60">
    <property type="entry name" value="FAD/NAD(P)-binding domain"/>
    <property type="match status" value="1"/>
</dbReference>
<feature type="domain" description="FAD/NAD(P)-binding" evidence="4">
    <location>
        <begin position="54"/>
        <end position="164"/>
    </location>
</feature>
<keyword evidence="3" id="KW-0560">Oxidoreductase</keyword>
<evidence type="ECO:0000256" key="1">
    <source>
        <dbReference type="ARBA" id="ARBA00009333"/>
    </source>
</evidence>
<sequence length="313" mass="34915">MRACVLGGGPSGIFVSEYLNNRGIAVELFEKSNTLLGNYKYARNKIDLLKNLNATVHLNSDENAIDDSKCDIYVIATGGKQKELDIEGSKYTLKAMDVIKNYYNDDAINDKRIKSLLNNNDSNVCIIGMGNVALDLAYYLKDKVSSITILSRGDLSKATFDNHVMREIINSNIFEINIIGNFEKAGDRKTQKRCEMLRNTDSKIRKLVAFLQRMFFGVSNPQLNLIFNTYPQSIKKNGDQVEVCYSVNNELKKSVFDAAISSIGFIPNLPIIKTAKPMYYTGWCVNSKGNIGDAMVNARTTVDNIIKANSVIV</sequence>
<dbReference type="PANTHER" id="PTHR48105">
    <property type="entry name" value="THIOREDOXIN REDUCTASE 1-RELATED-RELATED"/>
    <property type="match status" value="1"/>
</dbReference>
<dbReference type="Proteomes" id="UP000011082">
    <property type="component" value="Unassembled WGS sequence"/>
</dbReference>
<dbReference type="InterPro" id="IPR036188">
    <property type="entry name" value="FAD/NAD-bd_sf"/>
</dbReference>
<gene>
    <name evidence="5" type="ORF">VICG_01113</name>
</gene>
<dbReference type="SUPFAM" id="SSF51905">
    <property type="entry name" value="FAD/NAD(P)-binding domain"/>
    <property type="match status" value="1"/>
</dbReference>
<dbReference type="EMBL" id="JH370137">
    <property type="protein sequence ID" value="ELA41929.1"/>
    <property type="molecule type" value="Genomic_DNA"/>
</dbReference>
<dbReference type="InterPro" id="IPR050097">
    <property type="entry name" value="Ferredoxin-NADP_redctase_2"/>
</dbReference>
<dbReference type="GO" id="GO:0097237">
    <property type="term" value="P:cellular response to toxic substance"/>
    <property type="evidence" value="ECO:0007669"/>
    <property type="project" value="UniProtKB-ARBA"/>
</dbReference>
<evidence type="ECO:0000313" key="6">
    <source>
        <dbReference type="Proteomes" id="UP000011082"/>
    </source>
</evidence>
<keyword evidence="2" id="KW-0285">Flavoprotein</keyword>